<protein>
    <submittedName>
        <fullName evidence="1">Uncharacterized protein</fullName>
    </submittedName>
</protein>
<accession>A0A8S5MTT3</accession>
<dbReference type="EMBL" id="BK014983">
    <property type="protein sequence ID" value="DAD85487.1"/>
    <property type="molecule type" value="Genomic_DNA"/>
</dbReference>
<reference evidence="1" key="1">
    <citation type="journal article" date="2021" name="Proc. Natl. Acad. Sci. U.S.A.">
        <title>A Catalog of Tens of Thousands of Viruses from Human Metagenomes Reveals Hidden Associations with Chronic Diseases.</title>
        <authorList>
            <person name="Tisza M.J."/>
            <person name="Buck C.B."/>
        </authorList>
    </citation>
    <scope>NUCLEOTIDE SEQUENCE</scope>
    <source>
        <strain evidence="1">CtDcW16</strain>
    </source>
</reference>
<evidence type="ECO:0000313" key="1">
    <source>
        <dbReference type="EMBL" id="DAD85487.1"/>
    </source>
</evidence>
<organism evidence="1">
    <name type="scientific">Siphoviridae sp. ctDcW16</name>
    <dbReference type="NCBI Taxonomy" id="2826199"/>
    <lineage>
        <taxon>Viruses</taxon>
        <taxon>Duplodnaviria</taxon>
        <taxon>Heunggongvirae</taxon>
        <taxon>Uroviricota</taxon>
        <taxon>Caudoviricetes</taxon>
    </lineage>
</organism>
<name>A0A8S5MTT3_9CAUD</name>
<proteinExistence type="predicted"/>
<sequence>MAVVKKWKSSFNDKRHLKSKDSRLFNVND</sequence>